<dbReference type="SUPFAM" id="SSF56112">
    <property type="entry name" value="Protein kinase-like (PK-like)"/>
    <property type="match status" value="1"/>
</dbReference>
<comment type="caution">
    <text evidence="1">The sequence shown here is derived from an EMBL/GenBank/DDBJ whole genome shotgun (WGS) entry which is preliminary data.</text>
</comment>
<proteinExistence type="predicted"/>
<dbReference type="RefSeq" id="WP_344258644.1">
    <property type="nucleotide sequence ID" value="NZ_BAAAMJ010000006.1"/>
</dbReference>
<sequence length="300" mass="32196">MASALRLEPPLRLVRAQEGPAGDWLASLPALAEEMLGRWELTAERVVAPGGRAGLIVLVRCADGSPAALKVSAPGSPAELENAALRRWDGRGAVRVLRCAPESGALLLERAHGEVSLRSLPEAKAMLETVSAGHRLWVDPGEYPFPTVAERTAAGAAAMRTAAVEPELRPLVDEALAERDRLLETATERFLLHGDLRQGAVLASDSGRSPWLAVGPEPVVGERAFDLARLARDRLHDLIASPGGASLTRRRVAALSESVEVTPERLRGWALYRAVDSAIRHLAAGQRQDAELLLEFAAWL</sequence>
<dbReference type="Pfam" id="PF04655">
    <property type="entry name" value="APH_6_hur"/>
    <property type="match status" value="1"/>
</dbReference>
<reference evidence="1 2" key="1">
    <citation type="journal article" date="2019" name="Int. J. Syst. Evol. Microbiol.">
        <title>The Global Catalogue of Microorganisms (GCM) 10K type strain sequencing project: providing services to taxonomists for standard genome sequencing and annotation.</title>
        <authorList>
            <consortium name="The Broad Institute Genomics Platform"/>
            <consortium name="The Broad Institute Genome Sequencing Center for Infectious Disease"/>
            <person name="Wu L."/>
            <person name="Ma J."/>
        </authorList>
    </citation>
    <scope>NUCLEOTIDE SEQUENCE [LARGE SCALE GENOMIC DNA]</scope>
    <source>
        <strain evidence="1 2">JCM 13581</strain>
    </source>
</reference>
<keyword evidence="2" id="KW-1185">Reference proteome</keyword>
<gene>
    <name evidence="1" type="ORF">GCM10009716_06360</name>
</gene>
<organism evidence="1 2">
    <name type="scientific">Streptomyces sodiiphilus</name>
    <dbReference type="NCBI Taxonomy" id="226217"/>
    <lineage>
        <taxon>Bacteria</taxon>
        <taxon>Bacillati</taxon>
        <taxon>Actinomycetota</taxon>
        <taxon>Actinomycetes</taxon>
        <taxon>Kitasatosporales</taxon>
        <taxon>Streptomycetaceae</taxon>
        <taxon>Streptomyces</taxon>
    </lineage>
</organism>
<dbReference type="InterPro" id="IPR006748">
    <property type="entry name" value="NH2Glyco/OHUrea_AB-resist_kin"/>
</dbReference>
<dbReference type="Proteomes" id="UP001501303">
    <property type="component" value="Unassembled WGS sequence"/>
</dbReference>
<evidence type="ECO:0000313" key="1">
    <source>
        <dbReference type="EMBL" id="GAA1899204.1"/>
    </source>
</evidence>
<dbReference type="EMBL" id="BAAAMJ010000006">
    <property type="protein sequence ID" value="GAA1899204.1"/>
    <property type="molecule type" value="Genomic_DNA"/>
</dbReference>
<dbReference type="InterPro" id="IPR011009">
    <property type="entry name" value="Kinase-like_dom_sf"/>
</dbReference>
<name>A0ABN2NU01_9ACTN</name>
<protein>
    <submittedName>
        <fullName evidence="1">Aminoglycoside phosphotransferase family protein</fullName>
    </submittedName>
</protein>
<accession>A0ABN2NU01</accession>
<evidence type="ECO:0000313" key="2">
    <source>
        <dbReference type="Proteomes" id="UP001501303"/>
    </source>
</evidence>